<evidence type="ECO:0000256" key="4">
    <source>
        <dbReference type="ARBA" id="ARBA00023242"/>
    </source>
</evidence>
<accession>A0A060XL69</accession>
<evidence type="ECO:0000256" key="5">
    <source>
        <dbReference type="ARBA" id="ARBA00023274"/>
    </source>
</evidence>
<dbReference type="GO" id="GO:0006364">
    <property type="term" value="P:rRNA processing"/>
    <property type="evidence" value="ECO:0007669"/>
    <property type="project" value="UniProtKB-KW"/>
</dbReference>
<keyword evidence="5" id="KW-0687">Ribonucleoprotein</keyword>
<dbReference type="GO" id="GO:0032040">
    <property type="term" value="C:small-subunit processome"/>
    <property type="evidence" value="ECO:0007669"/>
    <property type="project" value="TreeGrafter"/>
</dbReference>
<dbReference type="PANTHER" id="PTHR17039:SF0">
    <property type="entry name" value="U3 SMALL NUCLEOLAR RIBONUCLEOPROTEIN PROTEIN MPP10"/>
    <property type="match status" value="1"/>
</dbReference>
<keyword evidence="3" id="KW-0698">rRNA processing</keyword>
<sequence length="226" mass="25918">MAEKIQDLEKAAIGEKPWKLTGDVSAQTRPENSLLEVDVAFDSASRMAPAVTEETTLQLEDIIKQRIKDQVWDHVVRKEKPTEEKSKLSLAEVYEQEYLKQNQQKTEDEENPAHVEIQKLVDSLFLKLDALSNFHFTHKLPVPEVKVVSNLPSIAMEEVVRVMPLYWLQRKSRRRTRLVTCWRKSRIHGSQATRQVAVNLANVPNSWPSCLGEDSKQKDSGSTSDW</sequence>
<keyword evidence="2" id="KW-0690">Ribosome biogenesis</keyword>
<name>A0A060XL69_ONCMY</name>
<dbReference type="EMBL" id="FR905564">
    <property type="protein sequence ID" value="CDQ80196.1"/>
    <property type="molecule type" value="Genomic_DNA"/>
</dbReference>
<dbReference type="PANTHER" id="PTHR17039">
    <property type="entry name" value="U3 SMALL NUCLEOLAR RIBONUCLEOPROTEIN PROTEIN MPP10"/>
    <property type="match status" value="1"/>
</dbReference>
<evidence type="ECO:0000256" key="2">
    <source>
        <dbReference type="ARBA" id="ARBA00022517"/>
    </source>
</evidence>
<dbReference type="Pfam" id="PF04006">
    <property type="entry name" value="Mpp10"/>
    <property type="match status" value="1"/>
</dbReference>
<dbReference type="GO" id="GO:0005732">
    <property type="term" value="C:sno(s)RNA-containing ribonucleoprotein complex"/>
    <property type="evidence" value="ECO:0007669"/>
    <property type="project" value="InterPro"/>
</dbReference>
<dbReference type="STRING" id="8022.A0A060XL69"/>
<dbReference type="AlphaFoldDB" id="A0A060XL69"/>
<comment type="similarity">
    <text evidence="6">Belongs to the MPP10 family.</text>
</comment>
<keyword evidence="4" id="KW-0539">Nucleus</keyword>
<gene>
    <name evidence="7" type="ORF">GSONMT00033883001</name>
</gene>
<dbReference type="Proteomes" id="UP000193380">
    <property type="component" value="Unassembled WGS sequence"/>
</dbReference>
<evidence type="ECO:0000256" key="1">
    <source>
        <dbReference type="ARBA" id="ARBA00004604"/>
    </source>
</evidence>
<dbReference type="InterPro" id="IPR012173">
    <property type="entry name" value="Mpp10"/>
</dbReference>
<reference evidence="7" key="2">
    <citation type="submission" date="2014-03" db="EMBL/GenBank/DDBJ databases">
        <authorList>
            <person name="Genoscope - CEA"/>
        </authorList>
    </citation>
    <scope>NUCLEOTIDE SEQUENCE</scope>
</reference>
<evidence type="ECO:0000313" key="8">
    <source>
        <dbReference type="Proteomes" id="UP000193380"/>
    </source>
</evidence>
<comment type="subcellular location">
    <subcellularLocation>
        <location evidence="1">Nucleus</location>
        <location evidence="1">Nucleolus</location>
    </subcellularLocation>
</comment>
<proteinExistence type="inferred from homology"/>
<organism evidence="7 8">
    <name type="scientific">Oncorhynchus mykiss</name>
    <name type="common">Rainbow trout</name>
    <name type="synonym">Salmo gairdneri</name>
    <dbReference type="NCBI Taxonomy" id="8022"/>
    <lineage>
        <taxon>Eukaryota</taxon>
        <taxon>Metazoa</taxon>
        <taxon>Chordata</taxon>
        <taxon>Craniata</taxon>
        <taxon>Vertebrata</taxon>
        <taxon>Euteleostomi</taxon>
        <taxon>Actinopterygii</taxon>
        <taxon>Neopterygii</taxon>
        <taxon>Teleostei</taxon>
        <taxon>Protacanthopterygii</taxon>
        <taxon>Salmoniformes</taxon>
        <taxon>Salmonidae</taxon>
        <taxon>Salmoninae</taxon>
        <taxon>Oncorhynchus</taxon>
    </lineage>
</organism>
<evidence type="ECO:0000313" key="7">
    <source>
        <dbReference type="EMBL" id="CDQ80196.1"/>
    </source>
</evidence>
<dbReference type="PaxDb" id="8022-A0A060XL69"/>
<protein>
    <submittedName>
        <fullName evidence="7">Uncharacterized protein</fullName>
    </submittedName>
</protein>
<evidence type="ECO:0000256" key="6">
    <source>
        <dbReference type="ARBA" id="ARBA00029455"/>
    </source>
</evidence>
<evidence type="ECO:0000256" key="3">
    <source>
        <dbReference type="ARBA" id="ARBA00022552"/>
    </source>
</evidence>
<dbReference type="GO" id="GO:0034457">
    <property type="term" value="C:Mpp10 complex"/>
    <property type="evidence" value="ECO:0007669"/>
    <property type="project" value="InterPro"/>
</dbReference>
<reference evidence="7" key="1">
    <citation type="journal article" date="2014" name="Nat. Commun.">
        <title>The rainbow trout genome provides novel insights into evolution after whole-genome duplication in vertebrates.</title>
        <authorList>
            <person name="Berthelot C."/>
            <person name="Brunet F."/>
            <person name="Chalopin D."/>
            <person name="Juanchich A."/>
            <person name="Bernard M."/>
            <person name="Noel B."/>
            <person name="Bento P."/>
            <person name="Da Silva C."/>
            <person name="Labadie K."/>
            <person name="Alberti A."/>
            <person name="Aury J.M."/>
            <person name="Louis A."/>
            <person name="Dehais P."/>
            <person name="Bardou P."/>
            <person name="Montfort J."/>
            <person name="Klopp C."/>
            <person name="Cabau C."/>
            <person name="Gaspin C."/>
            <person name="Thorgaard G.H."/>
            <person name="Boussaha M."/>
            <person name="Quillet E."/>
            <person name="Guyomard R."/>
            <person name="Galiana D."/>
            <person name="Bobe J."/>
            <person name="Volff J.N."/>
            <person name="Genet C."/>
            <person name="Wincker P."/>
            <person name="Jaillon O."/>
            <person name="Roest Crollius H."/>
            <person name="Guiguen Y."/>
        </authorList>
    </citation>
    <scope>NUCLEOTIDE SEQUENCE [LARGE SCALE GENOMIC DNA]</scope>
</reference>